<keyword evidence="11" id="KW-1185">Reference proteome</keyword>
<keyword evidence="6" id="KW-0736">Signalosome</keyword>
<dbReference type="PANTHER" id="PTHR14145">
    <property type="entry name" value="26S PROTESOME SUBUNIT 6"/>
    <property type="match status" value="1"/>
</dbReference>
<evidence type="ECO:0000313" key="11">
    <source>
        <dbReference type="Proteomes" id="UP001217918"/>
    </source>
</evidence>
<comment type="subunit">
    <text evidence="4">Component of the COP9 signalosome (CSN) complex.</text>
</comment>
<dbReference type="SUPFAM" id="SSF46785">
    <property type="entry name" value="Winged helix' DNA-binding domain"/>
    <property type="match status" value="1"/>
</dbReference>
<evidence type="ECO:0000256" key="3">
    <source>
        <dbReference type="ARBA" id="ARBA00008793"/>
    </source>
</evidence>
<organism evidence="10 11">
    <name type="scientific">Phyllachora maydis</name>
    <dbReference type="NCBI Taxonomy" id="1825666"/>
    <lineage>
        <taxon>Eukaryota</taxon>
        <taxon>Fungi</taxon>
        <taxon>Dikarya</taxon>
        <taxon>Ascomycota</taxon>
        <taxon>Pezizomycotina</taxon>
        <taxon>Sordariomycetes</taxon>
        <taxon>Sordariomycetidae</taxon>
        <taxon>Phyllachorales</taxon>
        <taxon>Phyllachoraceae</taxon>
        <taxon>Phyllachora</taxon>
    </lineage>
</organism>
<dbReference type="Proteomes" id="UP001217918">
    <property type="component" value="Unassembled WGS sequence"/>
</dbReference>
<evidence type="ECO:0000256" key="6">
    <source>
        <dbReference type="ARBA" id="ARBA00022790"/>
    </source>
</evidence>
<keyword evidence="5" id="KW-0963">Cytoplasm</keyword>
<dbReference type="InterPro" id="IPR000717">
    <property type="entry name" value="PCI_dom"/>
</dbReference>
<feature type="domain" description="PCI" evidence="9">
    <location>
        <begin position="229"/>
        <end position="393"/>
    </location>
</feature>
<comment type="similarity">
    <text evidence="3">Belongs to the CSN1 family.</text>
</comment>
<dbReference type="Pfam" id="PF10602">
    <property type="entry name" value="RPN7"/>
    <property type="match status" value="1"/>
</dbReference>
<dbReference type="InterPro" id="IPR036390">
    <property type="entry name" value="WH_DNA-bd_sf"/>
</dbReference>
<sequence>MPDSVPQFFATVVNPGGVVVQETPKLDLDLYIQNYRGRTRFERLLHIGRTSVPLCVEALKSAVHEAKRGRDVQRYRDAWECIRSAAPSEPEAIFDRIWAEQAEKANKAETARLETELKGYKNNLIKESIRIGHEELGKHLESIGDLDGAADAYGKMRPDVSTPKHLVDVHRHIVSVAIQRREWGTVAANVTKMQGQQSSDDEKHIQPYMRIAMGLCLLGQGKFDEAACHFLEPNPTIPQTTWSDLASPNDVATYGGLLALASMDRANLQAKLLDNSSFRNFLEAEPQIRRAITQFVNGRYSQCIATLESYRADCLLDIHLHKHVPKIYSEIRVKCIVQYLVPFSCVTLDKMRENFGRPGEAIEEELAAMIEAGSVDVRINLTDKFITKTSTSVRAKTQTAALETIKNYEKEAIDRLRRMSLMSADLESRNPQSLDTLLFVSVASNRESRPMGSREEMTCCSDSKRRFGDRLAAGR</sequence>
<evidence type="ECO:0000256" key="4">
    <source>
        <dbReference type="ARBA" id="ARBA00011098"/>
    </source>
</evidence>
<evidence type="ECO:0000256" key="2">
    <source>
        <dbReference type="ARBA" id="ARBA00004496"/>
    </source>
</evidence>
<dbReference type="Gene3D" id="1.25.40.570">
    <property type="match status" value="1"/>
</dbReference>
<dbReference type="SMART" id="SM00088">
    <property type="entry name" value="PINT"/>
    <property type="match status" value="1"/>
</dbReference>
<dbReference type="GO" id="GO:0005737">
    <property type="term" value="C:cytoplasm"/>
    <property type="evidence" value="ECO:0007669"/>
    <property type="project" value="UniProtKB-SubCell"/>
</dbReference>
<dbReference type="InterPro" id="IPR045135">
    <property type="entry name" value="Rpn7_N"/>
</dbReference>
<dbReference type="PROSITE" id="PS50250">
    <property type="entry name" value="PCI"/>
    <property type="match status" value="1"/>
</dbReference>
<reference evidence="10" key="1">
    <citation type="journal article" date="2023" name="Mol. Plant Microbe Interact.">
        <title>Elucidating the Obligate Nature and Biological Capacity of an Invasive Fungal Corn Pathogen.</title>
        <authorList>
            <person name="MacCready J.S."/>
            <person name="Roggenkamp E.M."/>
            <person name="Gdanetz K."/>
            <person name="Chilvers M.I."/>
        </authorList>
    </citation>
    <scope>NUCLEOTIDE SEQUENCE</scope>
    <source>
        <strain evidence="10">PM02</strain>
    </source>
</reference>
<gene>
    <name evidence="10" type="ORF">P8C59_005092</name>
</gene>
<name>A0AAD9I5F1_9PEZI</name>
<keyword evidence="7" id="KW-0539">Nucleus</keyword>
<dbReference type="FunFam" id="1.25.40.570:FF:000022">
    <property type="entry name" value="COP9 signalosome complex subunit 1"/>
    <property type="match status" value="1"/>
</dbReference>
<evidence type="ECO:0000256" key="8">
    <source>
        <dbReference type="ARBA" id="ARBA00067814"/>
    </source>
</evidence>
<evidence type="ECO:0000259" key="9">
    <source>
        <dbReference type="PROSITE" id="PS50250"/>
    </source>
</evidence>
<accession>A0AAD9I5F1</accession>
<dbReference type="EMBL" id="JAQQPM010000004">
    <property type="protein sequence ID" value="KAK2070612.1"/>
    <property type="molecule type" value="Genomic_DNA"/>
</dbReference>
<comment type="subcellular location">
    <subcellularLocation>
        <location evidence="2">Cytoplasm</location>
    </subcellularLocation>
    <subcellularLocation>
        <location evidence="1">Nucleus</location>
    </subcellularLocation>
</comment>
<comment type="caution">
    <text evidence="10">The sequence shown here is derived from an EMBL/GenBank/DDBJ whole genome shotgun (WGS) entry which is preliminary data.</text>
</comment>
<evidence type="ECO:0000313" key="10">
    <source>
        <dbReference type="EMBL" id="KAK2070612.1"/>
    </source>
</evidence>
<proteinExistence type="inferred from homology"/>
<dbReference type="GO" id="GO:0008180">
    <property type="term" value="C:COP9 signalosome"/>
    <property type="evidence" value="ECO:0007669"/>
    <property type="project" value="UniProtKB-KW"/>
</dbReference>
<evidence type="ECO:0000256" key="5">
    <source>
        <dbReference type="ARBA" id="ARBA00022490"/>
    </source>
</evidence>
<protein>
    <recommendedName>
        <fullName evidence="8">COP9 signalosome complex subunit 1</fullName>
    </recommendedName>
</protein>
<dbReference type="Pfam" id="PF01399">
    <property type="entry name" value="PCI"/>
    <property type="match status" value="1"/>
</dbReference>
<evidence type="ECO:0000256" key="1">
    <source>
        <dbReference type="ARBA" id="ARBA00004123"/>
    </source>
</evidence>
<dbReference type="InterPro" id="IPR019585">
    <property type="entry name" value="Rpn7/CSN1"/>
</dbReference>
<dbReference type="AlphaFoldDB" id="A0AAD9I5F1"/>
<evidence type="ECO:0000256" key="7">
    <source>
        <dbReference type="ARBA" id="ARBA00023242"/>
    </source>
</evidence>
<dbReference type="PANTHER" id="PTHR14145:SF2">
    <property type="entry name" value="COP9 SIGNALOSOME COMPLEX SUBUNIT 1"/>
    <property type="match status" value="1"/>
</dbReference>